<feature type="signal peptide" evidence="6">
    <location>
        <begin position="1"/>
        <end position="28"/>
    </location>
</feature>
<dbReference type="InterPro" id="IPR052204">
    <property type="entry name" value="PpiC/parvulin_rotamase"/>
</dbReference>
<comment type="function">
    <text evidence="4">PPIases accelerate the folding of proteins. It prefers amino acid residues with hydrophobic side chains like leucine and phenylalanine in the P1 position of the peptides substrates.</text>
</comment>
<keyword evidence="6" id="KW-0732">Signal</keyword>
<dbReference type="PANTHER" id="PTHR43629:SF2">
    <property type="entry name" value="RHODANESE-LIKE_PPIC DOMAIN-CONTAINING PROTEIN 12, CHLOROPLASTIC"/>
    <property type="match status" value="1"/>
</dbReference>
<dbReference type="PANTHER" id="PTHR43629">
    <property type="entry name" value="PEPTIDYL-PROLYL CIS-TRANS ISOMERASE"/>
    <property type="match status" value="1"/>
</dbReference>
<dbReference type="EMBL" id="DAKRPA010000005">
    <property type="protein sequence ID" value="DBA04726.1"/>
    <property type="molecule type" value="Genomic_DNA"/>
</dbReference>
<accession>A0AAV2ZF17</accession>
<dbReference type="EC" id="5.2.1.8" evidence="6"/>
<evidence type="ECO:0000256" key="4">
    <source>
        <dbReference type="ARBA" id="ARBA00046231"/>
    </source>
</evidence>
<protein>
    <recommendedName>
        <fullName evidence="6">Peptidyl-prolyl cis-trans isomerase</fullName>
        <ecNumber evidence="6">5.2.1.8</ecNumber>
    </recommendedName>
</protein>
<reference evidence="9" key="2">
    <citation type="journal article" date="2023" name="Microbiol Resour">
        <title>Decontamination and Annotation of the Draft Genome Sequence of the Oomycete Lagenidium giganteum ARSEF 373.</title>
        <authorList>
            <person name="Morgan W.R."/>
            <person name="Tartar A."/>
        </authorList>
    </citation>
    <scope>NUCLEOTIDE SEQUENCE</scope>
    <source>
        <strain evidence="9">ARSEF 373</strain>
    </source>
</reference>
<keyword evidence="10" id="KW-1185">Reference proteome</keyword>
<keyword evidence="7" id="KW-0175">Coiled coil</keyword>
<dbReference type="GO" id="GO:0005737">
    <property type="term" value="C:cytoplasm"/>
    <property type="evidence" value="ECO:0007669"/>
    <property type="project" value="UniProtKB-SubCell"/>
</dbReference>
<gene>
    <name evidence="9" type="ORF">N0F65_004363</name>
</gene>
<dbReference type="GO" id="GO:0003755">
    <property type="term" value="F:peptidyl-prolyl cis-trans isomerase activity"/>
    <property type="evidence" value="ECO:0007669"/>
    <property type="project" value="UniProtKB-UniRule"/>
</dbReference>
<feature type="coiled-coil region" evidence="7">
    <location>
        <begin position="32"/>
        <end position="66"/>
    </location>
</feature>
<feature type="chain" id="PRO_5043110040" description="Peptidyl-prolyl cis-trans isomerase" evidence="6">
    <location>
        <begin position="29"/>
        <end position="136"/>
    </location>
</feature>
<evidence type="ECO:0000256" key="6">
    <source>
        <dbReference type="RuleBase" id="RU363014"/>
    </source>
</evidence>
<comment type="catalytic activity">
    <reaction evidence="6">
        <text>[protein]-peptidylproline (omega=180) = [protein]-peptidylproline (omega=0)</text>
        <dbReference type="Rhea" id="RHEA:16237"/>
        <dbReference type="Rhea" id="RHEA-COMP:10747"/>
        <dbReference type="Rhea" id="RHEA-COMP:10748"/>
        <dbReference type="ChEBI" id="CHEBI:83833"/>
        <dbReference type="ChEBI" id="CHEBI:83834"/>
        <dbReference type="EC" id="5.2.1.8"/>
    </reaction>
</comment>
<dbReference type="InterPro" id="IPR046357">
    <property type="entry name" value="PPIase_dom_sf"/>
</dbReference>
<evidence type="ECO:0000313" key="9">
    <source>
        <dbReference type="EMBL" id="DBA04726.1"/>
    </source>
</evidence>
<dbReference type="AlphaFoldDB" id="A0AAV2ZF17"/>
<reference evidence="9" key="1">
    <citation type="submission" date="2022-11" db="EMBL/GenBank/DDBJ databases">
        <authorList>
            <person name="Morgan W.R."/>
            <person name="Tartar A."/>
        </authorList>
    </citation>
    <scope>NUCLEOTIDE SEQUENCE</scope>
    <source>
        <strain evidence="9">ARSEF 373</strain>
    </source>
</reference>
<dbReference type="PROSITE" id="PS01096">
    <property type="entry name" value="PPIC_PPIASE_1"/>
    <property type="match status" value="1"/>
</dbReference>
<evidence type="ECO:0000313" key="10">
    <source>
        <dbReference type="Proteomes" id="UP001146120"/>
    </source>
</evidence>
<organism evidence="9 10">
    <name type="scientific">Lagenidium giganteum</name>
    <dbReference type="NCBI Taxonomy" id="4803"/>
    <lineage>
        <taxon>Eukaryota</taxon>
        <taxon>Sar</taxon>
        <taxon>Stramenopiles</taxon>
        <taxon>Oomycota</taxon>
        <taxon>Peronosporomycetes</taxon>
        <taxon>Pythiales</taxon>
        <taxon>Pythiaceae</taxon>
    </lineage>
</organism>
<comment type="similarity">
    <text evidence="2">Belongs to the PpiC/parvulin rotamase family.</text>
</comment>
<comment type="subcellular location">
    <subcellularLocation>
        <location evidence="1">Cytoplasm</location>
    </subcellularLocation>
</comment>
<comment type="caution">
    <text evidence="9">The sequence shown here is derived from an EMBL/GenBank/DDBJ whole genome shotgun (WGS) entry which is preliminary data.</text>
</comment>
<evidence type="ECO:0000256" key="7">
    <source>
        <dbReference type="SAM" id="Coils"/>
    </source>
</evidence>
<keyword evidence="3" id="KW-0963">Cytoplasm</keyword>
<sequence>MAKRNVWMLLAMLLATLLSVSMLTAVDAAAPVARASHILVDSESEIDELLQEVEAADNLAAKFAELAESRSKCPSGRRGGDLGEFGRGQMVPEFDKVVFEKDVGVVHKVKTQFGWHLVLTTERSGIDVDALDKDDL</sequence>
<evidence type="ECO:0000259" key="8">
    <source>
        <dbReference type="PROSITE" id="PS50198"/>
    </source>
</evidence>
<evidence type="ECO:0000256" key="3">
    <source>
        <dbReference type="ARBA" id="ARBA00022490"/>
    </source>
</evidence>
<dbReference type="Proteomes" id="UP001146120">
    <property type="component" value="Unassembled WGS sequence"/>
</dbReference>
<dbReference type="Gene3D" id="3.10.50.40">
    <property type="match status" value="1"/>
</dbReference>
<evidence type="ECO:0000256" key="5">
    <source>
        <dbReference type="PROSITE-ProRule" id="PRU00278"/>
    </source>
</evidence>
<evidence type="ECO:0000256" key="2">
    <source>
        <dbReference type="ARBA" id="ARBA00007656"/>
    </source>
</evidence>
<feature type="domain" description="PpiC" evidence="8">
    <location>
        <begin position="30"/>
        <end position="122"/>
    </location>
</feature>
<keyword evidence="5 6" id="KW-0697">Rotamase</keyword>
<dbReference type="PROSITE" id="PS50198">
    <property type="entry name" value="PPIC_PPIASE_2"/>
    <property type="match status" value="1"/>
</dbReference>
<keyword evidence="5 6" id="KW-0413">Isomerase</keyword>
<proteinExistence type="inferred from homology"/>
<dbReference type="Pfam" id="PF13616">
    <property type="entry name" value="Rotamase_3"/>
    <property type="match status" value="1"/>
</dbReference>
<dbReference type="InterPro" id="IPR000297">
    <property type="entry name" value="PPIase_PpiC"/>
</dbReference>
<evidence type="ECO:0000256" key="1">
    <source>
        <dbReference type="ARBA" id="ARBA00004496"/>
    </source>
</evidence>
<name>A0AAV2ZF17_9STRA</name>
<dbReference type="InterPro" id="IPR023058">
    <property type="entry name" value="PPIase_PpiC_CS"/>
</dbReference>
<dbReference type="SUPFAM" id="SSF54534">
    <property type="entry name" value="FKBP-like"/>
    <property type="match status" value="1"/>
</dbReference>